<dbReference type="Pfam" id="PF04715">
    <property type="entry name" value="Anth_synt_I_N"/>
    <property type="match status" value="1"/>
</dbReference>
<dbReference type="InterPro" id="IPR015890">
    <property type="entry name" value="Chorismate_C"/>
</dbReference>
<dbReference type="EMBL" id="APND01000004">
    <property type="protein sequence ID" value="MES1930146.1"/>
    <property type="molecule type" value="Genomic_DNA"/>
</dbReference>
<sequence>MRDYEHDDLRIVEVPASEAPDLLRLASAEPERYPFLLESSAGAAAQSRFDILLAYPDRVIRARADQDGADFFHAIDALDRDSRREAIPGVPFVGGWFVYLGYEMAGCVEPTLQLAPDPDAAFPDAFAVRCPAAIIHDRRERRLLFVAECAGDSEKQLAQMREDFAKQDEAIGTDPLVAEWAESPPDAYTASVERARELIHAGDVFQVNLSRAWRGELHADASPANVYAALRRANPAPFSALVQWEGAALACSSPERLMLVDDGVAQTRPIAGTRARTPGTDAGMTQELLTHPKERAEHVMLIDLERNDLGRVCRPGSIVVDELMVAESYAHVHHIVSNIRGALAAAVGPGQALQAVFPGGTITGCPKVRCMEIIAELEGEGRGPYTGSIGYLSRCGRLDTNIVIRSLTQRGKHLTLRTGAGIVADSNPDKELEETRVKARGVLRSFIDRTGHAYG</sequence>
<feature type="domain" description="Chorismate-utilising enzyme C-terminal" evidence="1">
    <location>
        <begin position="186"/>
        <end position="438"/>
    </location>
</feature>
<dbReference type="RefSeq" id="WP_353112085.1">
    <property type="nucleotide sequence ID" value="NZ_APND01000004.1"/>
</dbReference>
<dbReference type="PANTHER" id="PTHR11236:SF9">
    <property type="entry name" value="ANTHRANILATE SYNTHASE COMPONENT 1"/>
    <property type="match status" value="1"/>
</dbReference>
<dbReference type="Gene3D" id="3.60.120.10">
    <property type="entry name" value="Anthranilate synthase"/>
    <property type="match status" value="1"/>
</dbReference>
<evidence type="ECO:0000259" key="2">
    <source>
        <dbReference type="Pfam" id="PF04715"/>
    </source>
</evidence>
<dbReference type="InterPro" id="IPR006805">
    <property type="entry name" value="Anth_synth_I_N"/>
</dbReference>
<dbReference type="NCBIfam" id="NF006563">
    <property type="entry name" value="PRK09070.1"/>
    <property type="match status" value="1"/>
</dbReference>
<dbReference type="SUPFAM" id="SSF56322">
    <property type="entry name" value="ADC synthase"/>
    <property type="match status" value="1"/>
</dbReference>
<accession>A0ABV2B2R3</accession>
<evidence type="ECO:0000313" key="3">
    <source>
        <dbReference type="EMBL" id="MES1930146.1"/>
    </source>
</evidence>
<dbReference type="PRINTS" id="PR00095">
    <property type="entry name" value="ANTSNTHASEI"/>
</dbReference>
<dbReference type="PANTHER" id="PTHR11236">
    <property type="entry name" value="AMINOBENZOATE/ANTHRANILATE SYNTHASE"/>
    <property type="match status" value="1"/>
</dbReference>
<dbReference type="Pfam" id="PF00425">
    <property type="entry name" value="Chorismate_bind"/>
    <property type="match status" value="1"/>
</dbReference>
<gene>
    <name evidence="3" type="ORF">SADO_12863</name>
</gene>
<reference evidence="3 4" key="1">
    <citation type="submission" date="2013-03" db="EMBL/GenBank/DDBJ databases">
        <title>Salinisphaera dokdonensis CL-ES53 Genome Sequencing.</title>
        <authorList>
            <person name="Li C."/>
            <person name="Lai Q."/>
            <person name="Shao Z."/>
        </authorList>
    </citation>
    <scope>NUCLEOTIDE SEQUENCE [LARGE SCALE GENOMIC DNA]</scope>
    <source>
        <strain evidence="3 4">CL-ES53</strain>
    </source>
</reference>
<proteinExistence type="predicted"/>
<evidence type="ECO:0008006" key="5">
    <source>
        <dbReference type="Google" id="ProtNLM"/>
    </source>
</evidence>
<protein>
    <recommendedName>
        <fullName evidence="5">Aminodeoxychorismate synthase, component I</fullName>
    </recommendedName>
</protein>
<dbReference type="InterPro" id="IPR019999">
    <property type="entry name" value="Anth_synth_I-like"/>
</dbReference>
<comment type="caution">
    <text evidence="3">The sequence shown here is derived from an EMBL/GenBank/DDBJ whole genome shotgun (WGS) entry which is preliminary data.</text>
</comment>
<dbReference type="Proteomes" id="UP001460888">
    <property type="component" value="Unassembled WGS sequence"/>
</dbReference>
<evidence type="ECO:0000313" key="4">
    <source>
        <dbReference type="Proteomes" id="UP001460888"/>
    </source>
</evidence>
<dbReference type="InterPro" id="IPR005801">
    <property type="entry name" value="ADC_synthase"/>
</dbReference>
<name>A0ABV2B2R3_9GAMM</name>
<organism evidence="3 4">
    <name type="scientific">Salinisphaera dokdonensis CL-ES53</name>
    <dbReference type="NCBI Taxonomy" id="1304272"/>
    <lineage>
        <taxon>Bacteria</taxon>
        <taxon>Pseudomonadati</taxon>
        <taxon>Pseudomonadota</taxon>
        <taxon>Gammaproteobacteria</taxon>
        <taxon>Salinisphaerales</taxon>
        <taxon>Salinisphaeraceae</taxon>
        <taxon>Salinisphaera</taxon>
    </lineage>
</organism>
<evidence type="ECO:0000259" key="1">
    <source>
        <dbReference type="Pfam" id="PF00425"/>
    </source>
</evidence>
<feature type="domain" description="Anthranilate synthase component I N-terminal" evidence="2">
    <location>
        <begin position="29"/>
        <end position="144"/>
    </location>
</feature>
<keyword evidence="4" id="KW-1185">Reference proteome</keyword>